<dbReference type="Proteomes" id="UP000037178">
    <property type="component" value="Unassembled WGS sequence"/>
</dbReference>
<evidence type="ECO:0000256" key="2">
    <source>
        <dbReference type="ARBA" id="ARBA00009142"/>
    </source>
</evidence>
<name>A0A0J9GUA3_9RHOB</name>
<evidence type="ECO:0000313" key="9">
    <source>
        <dbReference type="EMBL" id="KMW57143.1"/>
    </source>
</evidence>
<dbReference type="STRING" id="1675527.AIOL_002103"/>
<feature type="transmembrane region" description="Helical" evidence="8">
    <location>
        <begin position="6"/>
        <end position="26"/>
    </location>
</feature>
<feature type="transmembrane region" description="Helical" evidence="8">
    <location>
        <begin position="195"/>
        <end position="213"/>
    </location>
</feature>
<feature type="transmembrane region" description="Helical" evidence="8">
    <location>
        <begin position="33"/>
        <end position="54"/>
    </location>
</feature>
<feature type="transmembrane region" description="Helical" evidence="8">
    <location>
        <begin position="100"/>
        <end position="119"/>
    </location>
</feature>
<dbReference type="EMBL" id="LFTY01000002">
    <property type="protein sequence ID" value="KMW57143.1"/>
    <property type="molecule type" value="Genomic_DNA"/>
</dbReference>
<feature type="transmembrane region" description="Helical" evidence="8">
    <location>
        <begin position="170"/>
        <end position="189"/>
    </location>
</feature>
<comment type="subcellular location">
    <subcellularLocation>
        <location evidence="1 8">Cell membrane</location>
        <topology evidence="1 8">Multi-pass membrane protein</topology>
    </subcellularLocation>
</comment>
<keyword evidence="10" id="KW-1185">Reference proteome</keyword>
<comment type="similarity">
    <text evidence="2 8">Belongs to the 4-toluene sulfonate uptake permease (TSUP) (TC 2.A.102) family.</text>
</comment>
<keyword evidence="7 8" id="KW-0472">Membrane</keyword>
<evidence type="ECO:0000256" key="8">
    <source>
        <dbReference type="RuleBase" id="RU363041"/>
    </source>
</evidence>
<feature type="transmembrane region" description="Helical" evidence="8">
    <location>
        <begin position="131"/>
        <end position="158"/>
    </location>
</feature>
<feature type="transmembrane region" description="Helical" evidence="8">
    <location>
        <begin position="74"/>
        <end position="93"/>
    </location>
</feature>
<dbReference type="InterPro" id="IPR002781">
    <property type="entry name" value="TM_pro_TauE-like"/>
</dbReference>
<evidence type="ECO:0000256" key="3">
    <source>
        <dbReference type="ARBA" id="ARBA00022448"/>
    </source>
</evidence>
<gene>
    <name evidence="9" type="ORF">AIOL_002103</name>
</gene>
<organism evidence="9 10">
    <name type="scientific">Candidatus Rhodobacter oscarellae</name>
    <dbReference type="NCBI Taxonomy" id="1675527"/>
    <lineage>
        <taxon>Bacteria</taxon>
        <taxon>Pseudomonadati</taxon>
        <taxon>Pseudomonadota</taxon>
        <taxon>Alphaproteobacteria</taxon>
        <taxon>Rhodobacterales</taxon>
        <taxon>Rhodobacter group</taxon>
        <taxon>Rhodobacter</taxon>
    </lineage>
</organism>
<sequence length="247" mass="25973">MDQLSLYLFAAFALFLAGTIKGVVGLGLPTTSIALLTLAVDIRVAIALAILPMLVSNAWQVHRAGELRRSVRTYWPFVAALMLALAATVASTVNASDAAVMGALGAVLLLYVATSVSGWRPAIPAAADRPVQLGAGALSGVMGGLVGVWAPPMALYLAARGTQKDEFVRATGLILFCGSIPLLIGYVRAGFLEGALIWFSIALLVPTFAGFALGERLRGRLSERGFRAALMVFFALVGLNLIRRALF</sequence>
<keyword evidence="5 8" id="KW-0812">Transmembrane</keyword>
<evidence type="ECO:0000313" key="10">
    <source>
        <dbReference type="Proteomes" id="UP000037178"/>
    </source>
</evidence>
<keyword evidence="4 8" id="KW-1003">Cell membrane</keyword>
<accession>A0A0J9GUA3</accession>
<reference evidence="9 10" key="1">
    <citation type="submission" date="2015-06" db="EMBL/GenBank/DDBJ databases">
        <title>Draft genome sequence of an Alphaproteobacteria species associated to the Mediterranean sponge Oscarella lobularis.</title>
        <authorList>
            <person name="Jourda C."/>
            <person name="Santini S."/>
            <person name="Claverie J.-M."/>
        </authorList>
    </citation>
    <scope>NUCLEOTIDE SEQUENCE [LARGE SCALE GENOMIC DNA]</scope>
    <source>
        <strain evidence="9">IGS</strain>
    </source>
</reference>
<feature type="transmembrane region" description="Helical" evidence="8">
    <location>
        <begin position="225"/>
        <end position="242"/>
    </location>
</feature>
<dbReference type="PANTHER" id="PTHR30269:SF32">
    <property type="entry name" value="MEMBRANE TRANSPORTER PROTEIN-RELATED"/>
    <property type="match status" value="1"/>
</dbReference>
<evidence type="ECO:0000256" key="1">
    <source>
        <dbReference type="ARBA" id="ARBA00004651"/>
    </source>
</evidence>
<comment type="caution">
    <text evidence="9">The sequence shown here is derived from an EMBL/GenBank/DDBJ whole genome shotgun (WGS) entry which is preliminary data.</text>
</comment>
<dbReference type="PATRIC" id="fig|1675527.3.peg.2219"/>
<protein>
    <recommendedName>
        <fullName evidence="8">Probable membrane transporter protein</fullName>
    </recommendedName>
</protein>
<keyword evidence="6 8" id="KW-1133">Transmembrane helix</keyword>
<dbReference type="AlphaFoldDB" id="A0A0J9GUA3"/>
<dbReference type="GO" id="GO:0005886">
    <property type="term" value="C:plasma membrane"/>
    <property type="evidence" value="ECO:0007669"/>
    <property type="project" value="UniProtKB-SubCell"/>
</dbReference>
<dbReference type="Pfam" id="PF01925">
    <property type="entry name" value="TauE"/>
    <property type="match status" value="1"/>
</dbReference>
<dbReference type="PANTHER" id="PTHR30269">
    <property type="entry name" value="TRANSMEMBRANE PROTEIN YFCA"/>
    <property type="match status" value="1"/>
</dbReference>
<evidence type="ECO:0000256" key="6">
    <source>
        <dbReference type="ARBA" id="ARBA00022989"/>
    </source>
</evidence>
<evidence type="ECO:0000256" key="4">
    <source>
        <dbReference type="ARBA" id="ARBA00022475"/>
    </source>
</evidence>
<proteinExistence type="inferred from homology"/>
<evidence type="ECO:0000256" key="7">
    <source>
        <dbReference type="ARBA" id="ARBA00023136"/>
    </source>
</evidence>
<evidence type="ECO:0000256" key="5">
    <source>
        <dbReference type="ARBA" id="ARBA00022692"/>
    </source>
</evidence>
<keyword evidence="3" id="KW-0813">Transport</keyword>
<dbReference type="InterPro" id="IPR052017">
    <property type="entry name" value="TSUP"/>
</dbReference>